<evidence type="ECO:0000256" key="4">
    <source>
        <dbReference type="ARBA" id="ARBA00006432"/>
    </source>
</evidence>
<evidence type="ECO:0000256" key="7">
    <source>
        <dbReference type="ARBA" id="ARBA00022598"/>
    </source>
</evidence>
<evidence type="ECO:0000259" key="20">
    <source>
        <dbReference type="Pfam" id="PF00501"/>
    </source>
</evidence>
<dbReference type="InterPro" id="IPR020845">
    <property type="entry name" value="AMP-binding_CS"/>
</dbReference>
<comment type="catalytic activity">
    <reaction evidence="16">
        <text>a very long-chain fatty acid + ATP + CoA = a very long-chain fatty acyl-CoA + AMP + diphosphate</text>
        <dbReference type="Rhea" id="RHEA:54536"/>
        <dbReference type="ChEBI" id="CHEBI:30616"/>
        <dbReference type="ChEBI" id="CHEBI:33019"/>
        <dbReference type="ChEBI" id="CHEBI:57287"/>
        <dbReference type="ChEBI" id="CHEBI:58950"/>
        <dbReference type="ChEBI" id="CHEBI:138261"/>
        <dbReference type="ChEBI" id="CHEBI:456215"/>
    </reaction>
</comment>
<evidence type="ECO:0000256" key="2">
    <source>
        <dbReference type="ARBA" id="ARBA00004585"/>
    </source>
</evidence>
<keyword evidence="14" id="KW-0472">Membrane</keyword>
<evidence type="ECO:0000256" key="11">
    <source>
        <dbReference type="ARBA" id="ARBA00022840"/>
    </source>
</evidence>
<evidence type="ECO:0000256" key="10">
    <source>
        <dbReference type="ARBA" id="ARBA00022741"/>
    </source>
</evidence>
<dbReference type="AlphaFoldDB" id="A0A2S7Y1B1"/>
<dbReference type="GO" id="GO:0005524">
    <property type="term" value="F:ATP binding"/>
    <property type="evidence" value="ECO:0007669"/>
    <property type="project" value="UniProtKB-KW"/>
</dbReference>
<feature type="domain" description="AMP-dependent synthetase/ligase" evidence="20">
    <location>
        <begin position="95"/>
        <end position="409"/>
    </location>
</feature>
<evidence type="ECO:0000259" key="21">
    <source>
        <dbReference type="Pfam" id="PF13193"/>
    </source>
</evidence>
<dbReference type="EMBL" id="JRHA01000002">
    <property type="protein sequence ID" value="PQK09947.1"/>
    <property type="molecule type" value="Genomic_DNA"/>
</dbReference>
<dbReference type="FunFam" id="3.40.50.12780:FF:000019">
    <property type="entry name" value="Long-chain fatty acid transporter"/>
    <property type="match status" value="1"/>
</dbReference>
<dbReference type="Gene3D" id="3.40.50.12780">
    <property type="entry name" value="N-terminal domain of ligase-like"/>
    <property type="match status" value="1"/>
</dbReference>
<evidence type="ECO:0000256" key="17">
    <source>
        <dbReference type="ARBA" id="ARBA00060276"/>
    </source>
</evidence>
<organism evidence="22 23">
    <name type="scientific">Beauveria bassiana</name>
    <name type="common">White muscardine disease fungus</name>
    <name type="synonym">Tritirachium shiotae</name>
    <dbReference type="NCBI Taxonomy" id="176275"/>
    <lineage>
        <taxon>Eukaryota</taxon>
        <taxon>Fungi</taxon>
        <taxon>Dikarya</taxon>
        <taxon>Ascomycota</taxon>
        <taxon>Pezizomycotina</taxon>
        <taxon>Sordariomycetes</taxon>
        <taxon>Hypocreomycetidae</taxon>
        <taxon>Hypocreales</taxon>
        <taxon>Cordycipitaceae</taxon>
        <taxon>Beauveria</taxon>
    </lineage>
</organism>
<keyword evidence="15" id="KW-0576">Peroxisome</keyword>
<keyword evidence="5" id="KW-0813">Transport</keyword>
<keyword evidence="12" id="KW-1133">Transmembrane helix</keyword>
<dbReference type="GO" id="GO:0005811">
    <property type="term" value="C:lipid droplet"/>
    <property type="evidence" value="ECO:0007669"/>
    <property type="project" value="UniProtKB-SubCell"/>
</dbReference>
<comment type="similarity">
    <text evidence="4">Belongs to the ATP-dependent AMP-binding enzyme family.</text>
</comment>
<dbReference type="PANTHER" id="PTHR43107:SF15">
    <property type="entry name" value="FATTY ACID TRANSPORT PROTEIN 3, ISOFORM A"/>
    <property type="match status" value="1"/>
</dbReference>
<dbReference type="SUPFAM" id="SSF56801">
    <property type="entry name" value="Acetyl-CoA synthetase-like"/>
    <property type="match status" value="1"/>
</dbReference>
<keyword evidence="9" id="KW-0812">Transmembrane</keyword>
<proteinExistence type="inferred from homology"/>
<keyword evidence="13" id="KW-0445">Lipid transport</keyword>
<comment type="function">
    <text evidence="17">Acyl-CoA synthetase required for both the import of long chain fatty acids (LCFAs) (C14-C18) and the activation very long chain fatty acids (VLCFAs) (C20-C26) by esterification of the fatty acids into metabolically active CoA-thioesters for subsequent degradation or incorporation into phospholipids. The transport and fatty acyl-CoA synthetase activities are genetically separable and are thus independent activities. Esterifies VLCFAs in the peroxisome matrix. The VLCFAs are actively transported into peroxisomes by a PXA1-PXA2 heterodimeric transporter in the peroxisomal membrane.</text>
</comment>
<evidence type="ECO:0000256" key="15">
    <source>
        <dbReference type="ARBA" id="ARBA00023140"/>
    </source>
</evidence>
<dbReference type="Gene3D" id="3.30.300.30">
    <property type="match status" value="1"/>
</dbReference>
<dbReference type="Pfam" id="PF13193">
    <property type="entry name" value="AMP-binding_C"/>
    <property type="match status" value="1"/>
</dbReference>
<evidence type="ECO:0000256" key="18">
    <source>
        <dbReference type="ARBA" id="ARBA00068795"/>
    </source>
</evidence>
<dbReference type="GO" id="GO:0004467">
    <property type="term" value="F:long-chain fatty acid-CoA ligase activity"/>
    <property type="evidence" value="ECO:0007669"/>
    <property type="project" value="TreeGrafter"/>
</dbReference>
<evidence type="ECO:0000256" key="5">
    <source>
        <dbReference type="ARBA" id="ARBA00022448"/>
    </source>
</evidence>
<feature type="domain" description="AMP-binding enzyme C-terminal" evidence="21">
    <location>
        <begin position="528"/>
        <end position="600"/>
    </location>
</feature>
<dbReference type="Proteomes" id="UP000237441">
    <property type="component" value="Unassembled WGS sequence"/>
</dbReference>
<comment type="subcellular location">
    <subcellularLocation>
        <location evidence="3">Cell membrane</location>
        <topology evidence="3">Multi-pass membrane protein</topology>
    </subcellularLocation>
    <subcellularLocation>
        <location evidence="1">Lipid droplet</location>
    </subcellularLocation>
    <subcellularLocation>
        <location evidence="2">Peroxisome membrane</location>
        <topology evidence="2">Multi-pass membrane protein</topology>
    </subcellularLocation>
</comment>
<evidence type="ECO:0000256" key="16">
    <source>
        <dbReference type="ARBA" id="ARBA00051585"/>
    </source>
</evidence>
<gene>
    <name evidence="22" type="ORF">BB8028_0002g02710</name>
</gene>
<dbReference type="GO" id="GO:0044539">
    <property type="term" value="P:long-chain fatty acid import into cell"/>
    <property type="evidence" value="ECO:0007669"/>
    <property type="project" value="TreeGrafter"/>
</dbReference>
<dbReference type="FunFam" id="3.30.300.30:FF:000002">
    <property type="entry name" value="Long-chain fatty acid transport protein 1"/>
    <property type="match status" value="1"/>
</dbReference>
<keyword evidence="7" id="KW-0436">Ligase</keyword>
<reference evidence="22 23" key="1">
    <citation type="submission" date="2016-07" db="EMBL/GenBank/DDBJ databases">
        <title>Comparative genomics of the entomopathogenic fungus Beauveria bassiana.</title>
        <authorList>
            <person name="Valero Jimenez C.A."/>
            <person name="Zwaan B.J."/>
            <person name="Van Kan J.A."/>
            <person name="Takken W."/>
            <person name="Debets A.J."/>
            <person name="Schoustra S.E."/>
            <person name="Koenraadt C.J."/>
        </authorList>
    </citation>
    <scope>NUCLEOTIDE SEQUENCE [LARGE SCALE GENOMIC DNA]</scope>
    <source>
        <strain evidence="22 23">ARSEF 8028</strain>
    </source>
</reference>
<dbReference type="GO" id="GO:0005324">
    <property type="term" value="F:long-chain fatty acid transmembrane transporter activity"/>
    <property type="evidence" value="ECO:0007669"/>
    <property type="project" value="TreeGrafter"/>
</dbReference>
<evidence type="ECO:0000256" key="9">
    <source>
        <dbReference type="ARBA" id="ARBA00022692"/>
    </source>
</evidence>
<evidence type="ECO:0000313" key="22">
    <source>
        <dbReference type="EMBL" id="PQK09947.1"/>
    </source>
</evidence>
<keyword evidence="11" id="KW-0067">ATP-binding</keyword>
<evidence type="ECO:0000256" key="13">
    <source>
        <dbReference type="ARBA" id="ARBA00023055"/>
    </source>
</evidence>
<dbReference type="InterPro" id="IPR025110">
    <property type="entry name" value="AMP-bd_C"/>
</dbReference>
<keyword evidence="8" id="KW-0551">Lipid droplet</keyword>
<evidence type="ECO:0000256" key="3">
    <source>
        <dbReference type="ARBA" id="ARBA00004651"/>
    </source>
</evidence>
<evidence type="ECO:0000313" key="23">
    <source>
        <dbReference type="Proteomes" id="UP000237441"/>
    </source>
</evidence>
<dbReference type="InterPro" id="IPR042099">
    <property type="entry name" value="ANL_N_sf"/>
</dbReference>
<dbReference type="PANTHER" id="PTHR43107">
    <property type="entry name" value="LONG-CHAIN FATTY ACID TRANSPORT PROTEIN"/>
    <property type="match status" value="1"/>
</dbReference>
<evidence type="ECO:0000256" key="1">
    <source>
        <dbReference type="ARBA" id="ARBA00004502"/>
    </source>
</evidence>
<dbReference type="GO" id="GO:0005778">
    <property type="term" value="C:peroxisomal membrane"/>
    <property type="evidence" value="ECO:0007669"/>
    <property type="project" value="UniProtKB-SubCell"/>
</dbReference>
<dbReference type="OrthoDB" id="10253869at2759"/>
<dbReference type="Pfam" id="PF00501">
    <property type="entry name" value="AMP-binding"/>
    <property type="match status" value="1"/>
</dbReference>
<protein>
    <recommendedName>
        <fullName evidence="18">Very long-chain fatty acid transport protein</fullName>
    </recommendedName>
    <alternativeName>
        <fullName evidence="19">Very-long-chain acyl-CoA synthetase</fullName>
    </alternativeName>
</protein>
<evidence type="ECO:0000256" key="12">
    <source>
        <dbReference type="ARBA" id="ARBA00022989"/>
    </source>
</evidence>
<dbReference type="GO" id="GO:0009898">
    <property type="term" value="C:cytoplasmic side of plasma membrane"/>
    <property type="evidence" value="ECO:0007669"/>
    <property type="project" value="TreeGrafter"/>
</dbReference>
<dbReference type="InterPro" id="IPR045851">
    <property type="entry name" value="AMP-bd_C_sf"/>
</dbReference>
<keyword evidence="6" id="KW-1003">Cell membrane</keyword>
<dbReference type="PROSITE" id="PS00455">
    <property type="entry name" value="AMP_BINDING"/>
    <property type="match status" value="1"/>
</dbReference>
<sequence>MSSAVPLSLAVPAALGAAAYLNARLSLWYDTLMLGGILRGVAGIVYGGWVDRLNLFYALEARATSATHADKTLLLLFDSSSSSSSSSNSGSGANSTSYTYRAFYDGVLRHGAYLRTHLGVRPGDVVALDFQNSDTFLLLWWGLWSIGAKPAFINFNLTSTPLAHCVKASTAKVCLVDPGVARHFDDELVQRETDGVHIVVFDEERQGAARTAEPVRQPDSERSDKATGSMGVLIYTSGTTGLPKPAIVSWAKLIVSSKFSVNFLGRGDDVMYTCMPLYHASASMLGFCATVIGGSTLALGRKFSTKTFWPEVRASHATVIQYVGETLRYLLAAPPQKDAVTGADLDKAHAVRIAFGNGLRPDVWKRFQDRFGVETIAEFYGATEGTLATWNLSSNDFGVGAIGRAGWLLRTLVGRNTALVEMDWATDAPRRDPETGLCRLAGAGTSGEMLFRLPDGPDDDAAVESRFQGYFNDERATRAKILRGVFRPGDAWFRTGDVLQHNDDGLLFFMDRIGDTFRWKSENVSTAEVSQVMGLHPAVREANVYGVELPHHDGRAGCVTVCFDPPRPDDDTLRSLAAHLRATLPAYAVPLFLRVVPELGADTTGTNKQQKYNLRKLGVKPSAKEEEDGQGGGGVAMFWLKGDVYVPFRDKDWKRIEAGQLKL</sequence>
<name>A0A2S7Y1B1_BEABA</name>
<keyword evidence="10" id="KW-0547">Nucleotide-binding</keyword>
<comment type="caution">
    <text evidence="22">The sequence shown here is derived from an EMBL/GenBank/DDBJ whole genome shotgun (WGS) entry which is preliminary data.</text>
</comment>
<evidence type="ECO:0000256" key="14">
    <source>
        <dbReference type="ARBA" id="ARBA00023136"/>
    </source>
</evidence>
<evidence type="ECO:0000256" key="6">
    <source>
        <dbReference type="ARBA" id="ARBA00022475"/>
    </source>
</evidence>
<evidence type="ECO:0000256" key="19">
    <source>
        <dbReference type="ARBA" id="ARBA00078285"/>
    </source>
</evidence>
<dbReference type="InterPro" id="IPR000873">
    <property type="entry name" value="AMP-dep_synth/lig_dom"/>
</dbReference>
<evidence type="ECO:0000256" key="8">
    <source>
        <dbReference type="ARBA" id="ARBA00022677"/>
    </source>
</evidence>
<accession>A0A2S7Y1B1</accession>